<sequence length="41" mass="4634">MHVFITTEFVGFAGCILLTAKGEWPLAVFVCAFLITRFYYG</sequence>
<dbReference type="AlphaFoldDB" id="L7VP34"/>
<keyword evidence="2" id="KW-1185">Reference proteome</keyword>
<dbReference type="PATRIC" id="fig|1121335.3.peg.272"/>
<dbReference type="EMBL" id="CP004044">
    <property type="protein sequence ID" value="AGC67308.1"/>
    <property type="molecule type" value="Genomic_DNA"/>
</dbReference>
<evidence type="ECO:0000313" key="2">
    <source>
        <dbReference type="Proteomes" id="UP000011220"/>
    </source>
</evidence>
<organism evidence="1 2">
    <name type="scientific">Thermoclostridium stercorarium (strain ATCC 35414 / DSM 8532 / NCIMB 11754)</name>
    <name type="common">Clostridium stercorarium</name>
    <dbReference type="NCBI Taxonomy" id="1121335"/>
    <lineage>
        <taxon>Bacteria</taxon>
        <taxon>Bacillati</taxon>
        <taxon>Bacillota</taxon>
        <taxon>Clostridia</taxon>
        <taxon>Eubacteriales</taxon>
        <taxon>Oscillospiraceae</taxon>
        <taxon>Thermoclostridium</taxon>
    </lineage>
</organism>
<proteinExistence type="predicted"/>
<dbReference type="Proteomes" id="UP000011220">
    <property type="component" value="Chromosome"/>
</dbReference>
<gene>
    <name evidence="1" type="ordered locus">Cst_c02840</name>
</gene>
<protein>
    <submittedName>
        <fullName evidence="1">Uncharacterized protein</fullName>
    </submittedName>
</protein>
<dbReference type="KEGG" id="css:Cst_c02840"/>
<accession>L7VP34</accession>
<evidence type="ECO:0000313" key="1">
    <source>
        <dbReference type="EMBL" id="AGC67308.1"/>
    </source>
</evidence>
<dbReference type="STRING" id="1121335.Cst_c02840"/>
<name>L7VP34_THES1</name>
<reference evidence="1 2" key="1">
    <citation type="journal article" date="2013" name="Genome Announc.">
        <title>Complete genome sequence of Clostridium stercorarium subsp. stercorarium strain DSM 8532, a thermophilic degrader of plant cell wall fibers.</title>
        <authorList>
            <person name="Poehlein A."/>
            <person name="Zverlov V.V."/>
            <person name="Daniel R."/>
            <person name="Schwarz W.H."/>
            <person name="Liebl W."/>
        </authorList>
    </citation>
    <scope>NUCLEOTIDE SEQUENCE [LARGE SCALE GENOMIC DNA]</scope>
    <source>
        <strain evidence="2">ATCC 35414 / DSM 8532 / NCIMB 11754</strain>
    </source>
</reference>